<evidence type="ECO:0000313" key="1">
    <source>
        <dbReference type="EMBL" id="GHO87616.1"/>
    </source>
</evidence>
<organism evidence="1 2">
    <name type="scientific">Dictyobacter formicarum</name>
    <dbReference type="NCBI Taxonomy" id="2778368"/>
    <lineage>
        <taxon>Bacteria</taxon>
        <taxon>Bacillati</taxon>
        <taxon>Chloroflexota</taxon>
        <taxon>Ktedonobacteria</taxon>
        <taxon>Ktedonobacterales</taxon>
        <taxon>Dictyobacteraceae</taxon>
        <taxon>Dictyobacter</taxon>
    </lineage>
</organism>
<keyword evidence="2" id="KW-1185">Reference proteome</keyword>
<accession>A0ABQ3VR77</accession>
<dbReference type="EMBL" id="BNJJ01000018">
    <property type="protein sequence ID" value="GHO87616.1"/>
    <property type="molecule type" value="Genomic_DNA"/>
</dbReference>
<dbReference type="Proteomes" id="UP000635565">
    <property type="component" value="Unassembled WGS sequence"/>
</dbReference>
<protein>
    <submittedName>
        <fullName evidence="1">Uncharacterized protein</fullName>
    </submittedName>
</protein>
<evidence type="ECO:0000313" key="2">
    <source>
        <dbReference type="Proteomes" id="UP000635565"/>
    </source>
</evidence>
<reference evidence="1 2" key="1">
    <citation type="journal article" date="2021" name="Int. J. Syst. Evol. Microbiol.">
        <title>Reticulibacter mediterranei gen. nov., sp. nov., within the new family Reticulibacteraceae fam. nov., and Ktedonospora formicarum gen. nov., sp. nov., Ktedonobacter robiniae sp. nov., Dictyobacter formicarum sp. nov. and Dictyobacter arantiisoli sp. nov., belonging to the class Ktedonobacteria.</title>
        <authorList>
            <person name="Yabe S."/>
            <person name="Zheng Y."/>
            <person name="Wang C.M."/>
            <person name="Sakai Y."/>
            <person name="Abe K."/>
            <person name="Yokota A."/>
            <person name="Donadio S."/>
            <person name="Cavaletti L."/>
            <person name="Monciardini P."/>
        </authorList>
    </citation>
    <scope>NUCLEOTIDE SEQUENCE [LARGE SCALE GENOMIC DNA]</scope>
    <source>
        <strain evidence="1 2">SOSP1-9</strain>
    </source>
</reference>
<proteinExistence type="predicted"/>
<sequence length="225" mass="25511">MEVLARGLLHALHDDWIDDPIWSMLASLDRREAGIPAGATLPPQDAFRLPAQWLRNYGPSAPTWIAYTNQARLLLLEESTGYLVADIPLAGCSLDEVVTAEIEAYQAAGVNNITWHVSNESNTQTLFGNEQRLSGMLSQSTSWWLQRVLSFIQYLLLHTLRQNTHDISLLPDLLLFKSARLLVSRTHIDLYMNMDQISLPIRRVGLDRNPGWVPDLARIILFHFD</sequence>
<comment type="caution">
    <text evidence="1">The sequence shown here is derived from an EMBL/GenBank/DDBJ whole genome shotgun (WGS) entry which is preliminary data.</text>
</comment>
<name>A0ABQ3VR77_9CHLR</name>
<gene>
    <name evidence="1" type="ORF">KSZ_56220</name>
</gene>